<keyword evidence="6 8" id="KW-1133">Transmembrane helix</keyword>
<accession>A0ABN3DTC5</accession>
<protein>
    <submittedName>
        <fullName evidence="10">EamA family transporter RarD</fullName>
    </submittedName>
</protein>
<dbReference type="InterPro" id="IPR000620">
    <property type="entry name" value="EamA_dom"/>
</dbReference>
<name>A0ABN3DTC5_9MICO</name>
<feature type="transmembrane region" description="Helical" evidence="8">
    <location>
        <begin position="143"/>
        <end position="161"/>
    </location>
</feature>
<feature type="transmembrane region" description="Helical" evidence="8">
    <location>
        <begin position="230"/>
        <end position="249"/>
    </location>
</feature>
<feature type="transmembrane region" description="Helical" evidence="8">
    <location>
        <begin position="202"/>
        <end position="224"/>
    </location>
</feature>
<dbReference type="NCBIfam" id="TIGR00688">
    <property type="entry name" value="rarD"/>
    <property type="match status" value="1"/>
</dbReference>
<feature type="transmembrane region" description="Helical" evidence="8">
    <location>
        <begin position="54"/>
        <end position="75"/>
    </location>
</feature>
<sequence>MPPGFSASAGASAAAAARSTFRAGLVAVGGAYVLWGVFPLYFLLMRPAGGVEVVAWRVLFSLAFCAALLVATRGWRRVAEIARRPSLLLFMGLAGALVFVNWLVYVWATLDGQVVEGSLGYFINPVVTVLLGVLVLRERLRPLQWVAVGVSAVAILVLSFAHGSVPRIALVLAFSFGLYGLVKKHVGPRVDAVSGLTLETAWLAPLAAVIVVVLASTGSLTFAADGVGHALLLVSTGVATAVPLLLFAAGTRRLPLVYVGFAQFIAPLLMFVIGVAVLHEDMPPERWAGFAIVWVALVLLVVDMVRAARAAQVTGR</sequence>
<keyword evidence="5 8" id="KW-0812">Transmembrane</keyword>
<comment type="similarity">
    <text evidence="2">Belongs to the EamA transporter family.</text>
</comment>
<keyword evidence="7 8" id="KW-0472">Membrane</keyword>
<dbReference type="InterPro" id="IPR004626">
    <property type="entry name" value="RarD"/>
</dbReference>
<reference evidence="10 11" key="1">
    <citation type="journal article" date="2019" name="Int. J. Syst. Evol. Microbiol.">
        <title>The Global Catalogue of Microorganisms (GCM) 10K type strain sequencing project: providing services to taxonomists for standard genome sequencing and annotation.</title>
        <authorList>
            <consortium name="The Broad Institute Genomics Platform"/>
            <consortium name="The Broad Institute Genome Sequencing Center for Infectious Disease"/>
            <person name="Wu L."/>
            <person name="Ma J."/>
        </authorList>
    </citation>
    <scope>NUCLEOTIDE SEQUENCE [LARGE SCALE GENOMIC DNA]</scope>
    <source>
        <strain evidence="10 11">JCM 16117</strain>
    </source>
</reference>
<evidence type="ECO:0000256" key="7">
    <source>
        <dbReference type="ARBA" id="ARBA00023136"/>
    </source>
</evidence>
<comment type="caution">
    <text evidence="10">The sequence shown here is derived from an EMBL/GenBank/DDBJ whole genome shotgun (WGS) entry which is preliminary data.</text>
</comment>
<organism evidence="10 11">
    <name type="scientific">Herbiconiux moechotypicola</name>
    <dbReference type="NCBI Taxonomy" id="637393"/>
    <lineage>
        <taxon>Bacteria</taxon>
        <taxon>Bacillati</taxon>
        <taxon>Actinomycetota</taxon>
        <taxon>Actinomycetes</taxon>
        <taxon>Micrococcales</taxon>
        <taxon>Microbacteriaceae</taxon>
        <taxon>Herbiconiux</taxon>
    </lineage>
</organism>
<evidence type="ECO:0000256" key="2">
    <source>
        <dbReference type="ARBA" id="ARBA00007362"/>
    </source>
</evidence>
<feature type="transmembrane region" description="Helical" evidence="8">
    <location>
        <begin position="256"/>
        <end position="278"/>
    </location>
</feature>
<feature type="transmembrane region" description="Helical" evidence="8">
    <location>
        <begin position="290"/>
        <end position="308"/>
    </location>
</feature>
<dbReference type="SUPFAM" id="SSF103481">
    <property type="entry name" value="Multidrug resistance efflux transporter EmrE"/>
    <property type="match status" value="2"/>
</dbReference>
<dbReference type="PANTHER" id="PTHR22911:SF137">
    <property type="entry name" value="SOLUTE CARRIER FAMILY 35 MEMBER G2-RELATED"/>
    <property type="match status" value="1"/>
</dbReference>
<keyword evidence="11" id="KW-1185">Reference proteome</keyword>
<keyword evidence="3" id="KW-0813">Transport</keyword>
<feature type="transmembrane region" description="Helical" evidence="8">
    <location>
        <begin position="119"/>
        <end position="136"/>
    </location>
</feature>
<evidence type="ECO:0000256" key="5">
    <source>
        <dbReference type="ARBA" id="ARBA00022692"/>
    </source>
</evidence>
<feature type="transmembrane region" description="Helical" evidence="8">
    <location>
        <begin position="167"/>
        <end position="182"/>
    </location>
</feature>
<feature type="transmembrane region" description="Helical" evidence="8">
    <location>
        <begin position="21"/>
        <end position="42"/>
    </location>
</feature>
<evidence type="ECO:0000256" key="1">
    <source>
        <dbReference type="ARBA" id="ARBA00004651"/>
    </source>
</evidence>
<keyword evidence="4" id="KW-1003">Cell membrane</keyword>
<dbReference type="Pfam" id="PF00892">
    <property type="entry name" value="EamA"/>
    <property type="match status" value="1"/>
</dbReference>
<gene>
    <name evidence="10" type="primary">rarD</name>
    <name evidence="10" type="ORF">GCM10009851_27890</name>
</gene>
<dbReference type="InterPro" id="IPR037185">
    <property type="entry name" value="EmrE-like"/>
</dbReference>
<evidence type="ECO:0000313" key="10">
    <source>
        <dbReference type="EMBL" id="GAA2240920.1"/>
    </source>
</evidence>
<feature type="domain" description="EamA" evidence="9">
    <location>
        <begin position="25"/>
        <end position="159"/>
    </location>
</feature>
<evidence type="ECO:0000256" key="6">
    <source>
        <dbReference type="ARBA" id="ARBA00022989"/>
    </source>
</evidence>
<dbReference type="RefSeq" id="WP_259480021.1">
    <property type="nucleotide sequence ID" value="NZ_BAAAQY010000008.1"/>
</dbReference>
<comment type="subcellular location">
    <subcellularLocation>
        <location evidence="1">Cell membrane</location>
        <topology evidence="1">Multi-pass membrane protein</topology>
    </subcellularLocation>
</comment>
<evidence type="ECO:0000313" key="11">
    <source>
        <dbReference type="Proteomes" id="UP001500929"/>
    </source>
</evidence>
<dbReference type="EMBL" id="BAAAQY010000008">
    <property type="protein sequence ID" value="GAA2240920.1"/>
    <property type="molecule type" value="Genomic_DNA"/>
</dbReference>
<evidence type="ECO:0000256" key="3">
    <source>
        <dbReference type="ARBA" id="ARBA00022448"/>
    </source>
</evidence>
<evidence type="ECO:0000256" key="8">
    <source>
        <dbReference type="SAM" id="Phobius"/>
    </source>
</evidence>
<proteinExistence type="inferred from homology"/>
<evidence type="ECO:0000256" key="4">
    <source>
        <dbReference type="ARBA" id="ARBA00022475"/>
    </source>
</evidence>
<dbReference type="PANTHER" id="PTHR22911">
    <property type="entry name" value="ACYL-MALONYL CONDENSING ENZYME-RELATED"/>
    <property type="match status" value="1"/>
</dbReference>
<dbReference type="Proteomes" id="UP001500929">
    <property type="component" value="Unassembled WGS sequence"/>
</dbReference>
<feature type="transmembrane region" description="Helical" evidence="8">
    <location>
        <begin position="87"/>
        <end position="107"/>
    </location>
</feature>
<evidence type="ECO:0000259" key="9">
    <source>
        <dbReference type="Pfam" id="PF00892"/>
    </source>
</evidence>